<evidence type="ECO:0000313" key="7">
    <source>
        <dbReference type="EMBL" id="KAF8895054.1"/>
    </source>
</evidence>
<protein>
    <recommendedName>
        <fullName evidence="6">V-type proton ATPase subunit C</fullName>
    </recommendedName>
</protein>
<sequence length="400" mass="45998">MPSDQSTWLVSVPQGHDPQGTYQKLLNTLAQQAKLPLRNVGQLAIPTFKTGTLDALIALSEELPKQEGFFTTTVAKTVDTLRNLLNNDPTKLEQHILVDEKSVDSYLLGGWKWKEGRYDVQKSLRELVDILNREMVSIDNALKTKLNNYNLVKGSLTQMQRKQTGNLSVRSLADVVSKDDFIQDSEYLETVLVAVPKALAKEWNIKYERLTHMVVPRSSRLIAEDDEYSLFSVVVFRRVHDEFVQKCRENKFIVRDFVYSEEEVMKQRQEMQMAATTEKELWACLLSFLWEDTELLRLARTNFSESLQILVHLKVICLFVESVLRYGLPAEYMGIAIKPEPKSVKRIFSVLQSQFAYLSPRSNAASQGKASGEEFIGEYQTLMDQEFFDFVLYEVPWIIT</sequence>
<dbReference type="CDD" id="cd14785">
    <property type="entry name" value="V-ATPase_C"/>
    <property type="match status" value="1"/>
</dbReference>
<dbReference type="PANTHER" id="PTHR10137:SF0">
    <property type="entry name" value="V-TYPE PROTON ATPASE SUBUNIT C"/>
    <property type="match status" value="1"/>
</dbReference>
<name>A0A9P5NKC6_GYMJU</name>
<dbReference type="OrthoDB" id="6605928at2759"/>
<evidence type="ECO:0000256" key="2">
    <source>
        <dbReference type="ARBA" id="ARBA00022448"/>
    </source>
</evidence>
<organism evidence="7 8">
    <name type="scientific">Gymnopilus junonius</name>
    <name type="common">Spectacular rustgill mushroom</name>
    <name type="synonym">Gymnopilus spectabilis subsp. junonius</name>
    <dbReference type="NCBI Taxonomy" id="109634"/>
    <lineage>
        <taxon>Eukaryota</taxon>
        <taxon>Fungi</taxon>
        <taxon>Dikarya</taxon>
        <taxon>Basidiomycota</taxon>
        <taxon>Agaricomycotina</taxon>
        <taxon>Agaricomycetes</taxon>
        <taxon>Agaricomycetidae</taxon>
        <taxon>Agaricales</taxon>
        <taxon>Agaricineae</taxon>
        <taxon>Hymenogastraceae</taxon>
        <taxon>Gymnopilus</taxon>
    </lineage>
</organism>
<evidence type="ECO:0000256" key="4">
    <source>
        <dbReference type="ARBA" id="ARBA00023065"/>
    </source>
</evidence>
<dbReference type="EMBL" id="JADNYJ010000062">
    <property type="protein sequence ID" value="KAF8895054.1"/>
    <property type="molecule type" value="Genomic_DNA"/>
</dbReference>
<evidence type="ECO:0000256" key="6">
    <source>
        <dbReference type="RuleBase" id="RU364010"/>
    </source>
</evidence>
<accession>A0A9P5NKC6</accession>
<comment type="subunit">
    <text evidence="6">V-ATPase is a heteromultimeric enzyme composed of a peripheral catalytic V1 complex (components A to H) attached to an integral membrane V0 proton pore complex.</text>
</comment>
<comment type="function">
    <text evidence="5">Subunit of the V1 complex of vacuolar(H+)-ATPase (V-ATPase), a multisubunit enzyme composed of a peripheral complex (V1) that hydrolyzes ATP and a membrane integral complex (V0) that translocates protons. V-ATPase is responsible for acidifying and maintaining the pH of intracellular compartments. Subunit C is necessary for the assembly of the catalytic sector of the enzyme and is likely to have a specific function in its catalytic activity. Reversibly leaves the enzyme after glucose depletion, causing the catalytic subcomplex V1 to detach from the V0 section.</text>
</comment>
<dbReference type="Gene3D" id="3.30.70.1180">
    <property type="entry name" value="Vacuolar atp synthase subunit c, domain 1"/>
    <property type="match status" value="1"/>
</dbReference>
<comment type="function">
    <text evidence="6">Subunit of the V1 complex of vacuolar(H+)-ATPase (V-ATPase), a multisubunit enzyme composed of a peripheral complex (V1) that hydrolyzes ATP and a membrane integral complex (V0) that translocates protons. V-ATPase is responsible for acidifying and maintaining the pH of intracellular compartments and in some cell types, is targeted to the plasma membrane, where it is responsible for acidifying the extracellular environment. Subunit C is necessary for the assembly of the catalytic sector of the enzyme and is likely to have a specific function in its catalytic activity.</text>
</comment>
<comment type="caution">
    <text evidence="7">The sequence shown here is derived from an EMBL/GenBank/DDBJ whole genome shotgun (WGS) entry which is preliminary data.</text>
</comment>
<evidence type="ECO:0000256" key="1">
    <source>
        <dbReference type="ARBA" id="ARBA00006138"/>
    </source>
</evidence>
<dbReference type="GO" id="GO:0000221">
    <property type="term" value="C:vacuolar proton-transporting V-type ATPase, V1 domain"/>
    <property type="evidence" value="ECO:0007669"/>
    <property type="project" value="TreeGrafter"/>
</dbReference>
<dbReference type="PANTHER" id="PTHR10137">
    <property type="entry name" value="V-TYPE PROTON ATPASE SUBUNIT C"/>
    <property type="match status" value="1"/>
</dbReference>
<evidence type="ECO:0000313" key="8">
    <source>
        <dbReference type="Proteomes" id="UP000724874"/>
    </source>
</evidence>
<dbReference type="FunFam" id="3.30.70.100:FF:000002">
    <property type="entry name" value="V-type proton ATPase subunit C"/>
    <property type="match status" value="1"/>
</dbReference>
<evidence type="ECO:0000256" key="5">
    <source>
        <dbReference type="ARBA" id="ARBA00053565"/>
    </source>
</evidence>
<keyword evidence="3 6" id="KW-0375">Hydrogen ion transport</keyword>
<comment type="similarity">
    <text evidence="1 6">Belongs to the V-ATPase C subunit family.</text>
</comment>
<dbReference type="Pfam" id="PF03223">
    <property type="entry name" value="V-ATPase_C"/>
    <property type="match status" value="1"/>
</dbReference>
<keyword evidence="8" id="KW-1185">Reference proteome</keyword>
<dbReference type="GO" id="GO:0046961">
    <property type="term" value="F:proton-transporting ATPase activity, rotational mechanism"/>
    <property type="evidence" value="ECO:0007669"/>
    <property type="project" value="InterPro"/>
</dbReference>
<dbReference type="InterPro" id="IPR004907">
    <property type="entry name" value="ATPase_V1-cplx_csu"/>
</dbReference>
<dbReference type="Proteomes" id="UP000724874">
    <property type="component" value="Unassembled WGS sequence"/>
</dbReference>
<dbReference type="InterPro" id="IPR036132">
    <property type="entry name" value="Vac_ATP_synth_c_sf"/>
</dbReference>
<dbReference type="Gene3D" id="3.30.70.100">
    <property type="match status" value="1"/>
</dbReference>
<proteinExistence type="inferred from homology"/>
<evidence type="ECO:0000256" key="3">
    <source>
        <dbReference type="ARBA" id="ARBA00022781"/>
    </source>
</evidence>
<dbReference type="Gene3D" id="1.20.1460.10">
    <property type="entry name" value="subunit c (vma5p) of the yeast v-atpase, domain 2"/>
    <property type="match status" value="1"/>
</dbReference>
<keyword evidence="4 6" id="KW-0406">Ion transport</keyword>
<keyword evidence="2 6" id="KW-0813">Transport</keyword>
<gene>
    <name evidence="7" type="ORF">CPB84DRAFT_1731907</name>
</gene>
<reference evidence="7" key="1">
    <citation type="submission" date="2020-11" db="EMBL/GenBank/DDBJ databases">
        <authorList>
            <consortium name="DOE Joint Genome Institute"/>
            <person name="Ahrendt S."/>
            <person name="Riley R."/>
            <person name="Andreopoulos W."/>
            <person name="LaButti K."/>
            <person name="Pangilinan J."/>
            <person name="Ruiz-duenas F.J."/>
            <person name="Barrasa J.M."/>
            <person name="Sanchez-Garcia M."/>
            <person name="Camarero S."/>
            <person name="Miyauchi S."/>
            <person name="Serrano A."/>
            <person name="Linde D."/>
            <person name="Babiker R."/>
            <person name="Drula E."/>
            <person name="Ayuso-Fernandez I."/>
            <person name="Pacheco R."/>
            <person name="Padilla G."/>
            <person name="Ferreira P."/>
            <person name="Barriuso J."/>
            <person name="Kellner H."/>
            <person name="Castanera R."/>
            <person name="Alfaro M."/>
            <person name="Ramirez L."/>
            <person name="Pisabarro A.G."/>
            <person name="Kuo A."/>
            <person name="Tritt A."/>
            <person name="Lipzen A."/>
            <person name="He G."/>
            <person name="Yan M."/>
            <person name="Ng V."/>
            <person name="Cullen D."/>
            <person name="Martin F."/>
            <person name="Rosso M.-N."/>
            <person name="Henrissat B."/>
            <person name="Hibbett D."/>
            <person name="Martinez A.T."/>
            <person name="Grigoriev I.V."/>
        </authorList>
    </citation>
    <scope>NUCLEOTIDE SEQUENCE</scope>
    <source>
        <strain evidence="7">AH 44721</strain>
    </source>
</reference>
<dbReference type="AlphaFoldDB" id="A0A9P5NKC6"/>
<dbReference type="SUPFAM" id="SSF118203">
    <property type="entry name" value="Vacuolar ATP synthase subunit C"/>
    <property type="match status" value="1"/>
</dbReference>